<reference evidence="1" key="2">
    <citation type="journal article" date="2015" name="Fish Shellfish Immunol.">
        <title>Early steps in the European eel (Anguilla anguilla)-Vibrio vulnificus interaction in the gills: Role of the RtxA13 toxin.</title>
        <authorList>
            <person name="Callol A."/>
            <person name="Pajuelo D."/>
            <person name="Ebbesson L."/>
            <person name="Teles M."/>
            <person name="MacKenzie S."/>
            <person name="Amaro C."/>
        </authorList>
    </citation>
    <scope>NUCLEOTIDE SEQUENCE</scope>
</reference>
<protein>
    <submittedName>
        <fullName evidence="1">Uncharacterized protein</fullName>
    </submittedName>
</protein>
<proteinExistence type="predicted"/>
<reference evidence="1" key="1">
    <citation type="submission" date="2014-11" db="EMBL/GenBank/DDBJ databases">
        <authorList>
            <person name="Amaro Gonzalez C."/>
        </authorList>
    </citation>
    <scope>NUCLEOTIDE SEQUENCE</scope>
</reference>
<sequence length="48" mass="5332">MKPLICDRGRLCVLHPQHHTGSVPIARRASNLQLPVSRRDGHCGFTSL</sequence>
<evidence type="ECO:0000313" key="1">
    <source>
        <dbReference type="EMBL" id="JAH63466.1"/>
    </source>
</evidence>
<dbReference type="EMBL" id="GBXM01049477">
    <property type="protein sequence ID" value="JAH59100.1"/>
    <property type="molecule type" value="Transcribed_RNA"/>
</dbReference>
<name>A0A0E9UCB1_ANGAN</name>
<dbReference type="AlphaFoldDB" id="A0A0E9UCB1"/>
<organism evidence="1">
    <name type="scientific">Anguilla anguilla</name>
    <name type="common">European freshwater eel</name>
    <name type="synonym">Muraena anguilla</name>
    <dbReference type="NCBI Taxonomy" id="7936"/>
    <lineage>
        <taxon>Eukaryota</taxon>
        <taxon>Metazoa</taxon>
        <taxon>Chordata</taxon>
        <taxon>Craniata</taxon>
        <taxon>Vertebrata</taxon>
        <taxon>Euteleostomi</taxon>
        <taxon>Actinopterygii</taxon>
        <taxon>Neopterygii</taxon>
        <taxon>Teleostei</taxon>
        <taxon>Anguilliformes</taxon>
        <taxon>Anguillidae</taxon>
        <taxon>Anguilla</taxon>
    </lineage>
</organism>
<accession>A0A0E9UCB1</accession>
<dbReference type="EMBL" id="GBXM01045111">
    <property type="protein sequence ID" value="JAH63466.1"/>
    <property type="molecule type" value="Transcribed_RNA"/>
</dbReference>
<dbReference type="EMBL" id="GBXM01057519">
    <property type="protein sequence ID" value="JAH51058.1"/>
    <property type="molecule type" value="Transcribed_RNA"/>
</dbReference>